<organism evidence="2 3">
    <name type="scientific">Streptomyces gamaensis</name>
    <dbReference type="NCBI Taxonomy" id="1763542"/>
    <lineage>
        <taxon>Bacteria</taxon>
        <taxon>Bacillati</taxon>
        <taxon>Actinomycetota</taxon>
        <taxon>Actinomycetes</taxon>
        <taxon>Kitasatosporales</taxon>
        <taxon>Streptomycetaceae</taxon>
        <taxon>Streptomyces</taxon>
    </lineage>
</organism>
<evidence type="ECO:0000313" key="3">
    <source>
        <dbReference type="Proteomes" id="UP001596083"/>
    </source>
</evidence>
<name>A0ABW0Z100_9ACTN</name>
<comment type="caution">
    <text evidence="2">The sequence shown here is derived from an EMBL/GenBank/DDBJ whole genome shotgun (WGS) entry which is preliminary data.</text>
</comment>
<keyword evidence="3" id="KW-1185">Reference proteome</keyword>
<gene>
    <name evidence="2" type="ORF">ACFP1Z_20365</name>
</gene>
<reference evidence="3" key="1">
    <citation type="journal article" date="2019" name="Int. J. Syst. Evol. Microbiol.">
        <title>The Global Catalogue of Microorganisms (GCM) 10K type strain sequencing project: providing services to taxonomists for standard genome sequencing and annotation.</title>
        <authorList>
            <consortium name="The Broad Institute Genomics Platform"/>
            <consortium name="The Broad Institute Genome Sequencing Center for Infectious Disease"/>
            <person name="Wu L."/>
            <person name="Ma J."/>
        </authorList>
    </citation>
    <scope>NUCLEOTIDE SEQUENCE [LARGE SCALE GENOMIC DNA]</scope>
    <source>
        <strain evidence="3">CGMCC 4.7304</strain>
    </source>
</reference>
<evidence type="ECO:0000256" key="1">
    <source>
        <dbReference type="SAM" id="MobiDB-lite"/>
    </source>
</evidence>
<dbReference type="Proteomes" id="UP001596083">
    <property type="component" value="Unassembled WGS sequence"/>
</dbReference>
<dbReference type="RefSeq" id="WP_390318056.1">
    <property type="nucleotide sequence ID" value="NZ_JBHSPB010000012.1"/>
</dbReference>
<dbReference type="EMBL" id="JBHSPB010000012">
    <property type="protein sequence ID" value="MFC5722526.1"/>
    <property type="molecule type" value="Genomic_DNA"/>
</dbReference>
<sequence length="59" mass="5778">MNATTAATAAQGAPAGTAAPAAERRTAAGALRAIKVFAAAAVSVVLLGEYSDKQPLHTV</sequence>
<accession>A0ABW0Z100</accession>
<feature type="region of interest" description="Disordered" evidence="1">
    <location>
        <begin position="1"/>
        <end position="22"/>
    </location>
</feature>
<proteinExistence type="predicted"/>
<protein>
    <submittedName>
        <fullName evidence="2">Uncharacterized protein</fullName>
    </submittedName>
</protein>
<evidence type="ECO:0000313" key="2">
    <source>
        <dbReference type="EMBL" id="MFC5722526.1"/>
    </source>
</evidence>